<gene>
    <name evidence="2" type="ORF">F5878DRAFT_117893</name>
</gene>
<dbReference type="AlphaFoldDB" id="A0AA38UF58"/>
<evidence type="ECO:0000313" key="2">
    <source>
        <dbReference type="EMBL" id="KAJ3839502.1"/>
    </source>
</evidence>
<proteinExistence type="predicted"/>
<feature type="signal peptide" evidence="1">
    <location>
        <begin position="1"/>
        <end position="28"/>
    </location>
</feature>
<reference evidence="2" key="1">
    <citation type="submission" date="2022-08" db="EMBL/GenBank/DDBJ databases">
        <authorList>
            <consortium name="DOE Joint Genome Institute"/>
            <person name="Min B."/>
            <person name="Riley R."/>
            <person name="Sierra-Patev S."/>
            <person name="Naranjo-Ortiz M."/>
            <person name="Looney B."/>
            <person name="Konkel Z."/>
            <person name="Slot J.C."/>
            <person name="Sakamoto Y."/>
            <person name="Steenwyk J.L."/>
            <person name="Rokas A."/>
            <person name="Carro J."/>
            <person name="Camarero S."/>
            <person name="Ferreira P."/>
            <person name="Molpeceres G."/>
            <person name="Ruiz-Duenas F.J."/>
            <person name="Serrano A."/>
            <person name="Henrissat B."/>
            <person name="Drula E."/>
            <person name="Hughes K.W."/>
            <person name="Mata J.L."/>
            <person name="Ishikawa N.K."/>
            <person name="Vargas-Isla R."/>
            <person name="Ushijima S."/>
            <person name="Smith C.A."/>
            <person name="Ahrendt S."/>
            <person name="Andreopoulos W."/>
            <person name="He G."/>
            <person name="Labutti K."/>
            <person name="Lipzen A."/>
            <person name="Ng V."/>
            <person name="Sandor L."/>
            <person name="Barry K."/>
            <person name="Martinez A.T."/>
            <person name="Xiao Y."/>
            <person name="Gibbons J.G."/>
            <person name="Terashima K."/>
            <person name="Hibbett D.S."/>
            <person name="Grigoriev I.V."/>
        </authorList>
    </citation>
    <scope>NUCLEOTIDE SEQUENCE</scope>
    <source>
        <strain evidence="2">TFB9207</strain>
    </source>
</reference>
<organism evidence="2 3">
    <name type="scientific">Lentinula raphanica</name>
    <dbReference type="NCBI Taxonomy" id="153919"/>
    <lineage>
        <taxon>Eukaryota</taxon>
        <taxon>Fungi</taxon>
        <taxon>Dikarya</taxon>
        <taxon>Basidiomycota</taxon>
        <taxon>Agaricomycotina</taxon>
        <taxon>Agaricomycetes</taxon>
        <taxon>Agaricomycetidae</taxon>
        <taxon>Agaricales</taxon>
        <taxon>Marasmiineae</taxon>
        <taxon>Omphalotaceae</taxon>
        <taxon>Lentinula</taxon>
    </lineage>
</organism>
<comment type="caution">
    <text evidence="2">The sequence shown here is derived from an EMBL/GenBank/DDBJ whole genome shotgun (WGS) entry which is preliminary data.</text>
</comment>
<dbReference type="Proteomes" id="UP001163846">
    <property type="component" value="Unassembled WGS sequence"/>
</dbReference>
<evidence type="ECO:0000313" key="3">
    <source>
        <dbReference type="Proteomes" id="UP001163846"/>
    </source>
</evidence>
<name>A0AA38UF58_9AGAR</name>
<keyword evidence="3" id="KW-1185">Reference proteome</keyword>
<dbReference type="EMBL" id="MU806124">
    <property type="protein sequence ID" value="KAJ3839502.1"/>
    <property type="molecule type" value="Genomic_DNA"/>
</dbReference>
<evidence type="ECO:0000256" key="1">
    <source>
        <dbReference type="SAM" id="SignalP"/>
    </source>
</evidence>
<protein>
    <submittedName>
        <fullName evidence="2">Uncharacterized protein</fullName>
    </submittedName>
</protein>
<keyword evidence="1" id="KW-0732">Signal</keyword>
<accession>A0AA38UF58</accession>
<feature type="chain" id="PRO_5041295579" evidence="1">
    <location>
        <begin position="29"/>
        <end position="354"/>
    </location>
</feature>
<sequence>MLHFVLRSFSSRALSILLLVVCLLRVAAMDPSLHWGGTMTLDSSNSSQVDIYLGDYKRPGEHIVLLRFNPDHGYFPPLRGDVPMNQISWTLLGFAQFPSVGHVIYTLEQAKQHASKEYQHFSPSNDMNKWWYPTDMMWILHQHYWIDPSTMNKYEDRLPKSFMARRLIRGTELSAVACYSEDKNDHNRISTAEEAYLWLGDLLMAPSHEYHVPRSGSLSVPAHGVGCTDFSIGTIQNEINIDQVRAYIASYSTPGFNGVHGSDVEKWGMKVEEWRKEVESGCHHRSTPEASPWDALGNLKYVDDLIFALHTFGFGAISEAELDCWVKIRSPLVGTLVKRIERERASKLVPSTSH</sequence>